<name>A0ABN9UFB5_9DINO</name>
<dbReference type="Gene3D" id="3.40.50.1860">
    <property type="match status" value="1"/>
</dbReference>
<protein>
    <recommendedName>
        <fullName evidence="4">Dimethylpropiothetin dethiomethylase</fullName>
    </recommendedName>
</protein>
<organism evidence="2 3">
    <name type="scientific">Prorocentrum cordatum</name>
    <dbReference type="NCBI Taxonomy" id="2364126"/>
    <lineage>
        <taxon>Eukaryota</taxon>
        <taxon>Sar</taxon>
        <taxon>Alveolata</taxon>
        <taxon>Dinophyceae</taxon>
        <taxon>Prorocentrales</taxon>
        <taxon>Prorocentraceae</taxon>
        <taxon>Prorocentrum</taxon>
    </lineage>
</organism>
<evidence type="ECO:0008006" key="4">
    <source>
        <dbReference type="Google" id="ProtNLM"/>
    </source>
</evidence>
<evidence type="ECO:0000313" key="2">
    <source>
        <dbReference type="EMBL" id="CAK0858240.1"/>
    </source>
</evidence>
<proteinExistence type="predicted"/>
<feature type="compositionally biased region" description="Low complexity" evidence="1">
    <location>
        <begin position="380"/>
        <end position="399"/>
    </location>
</feature>
<accession>A0ABN9UFB5</accession>
<feature type="region of interest" description="Disordered" evidence="1">
    <location>
        <begin position="375"/>
        <end position="403"/>
    </location>
</feature>
<dbReference type="Proteomes" id="UP001189429">
    <property type="component" value="Unassembled WGS sequence"/>
</dbReference>
<gene>
    <name evidence="2" type="ORF">PCOR1329_LOCUS48092</name>
</gene>
<keyword evidence="3" id="KW-1185">Reference proteome</keyword>
<sequence length="418" mass="45414">MGCGASVAQAPASPPPPPKMFKAGLLGILRLDYGYPPAPGDIDSPLSYDYKVLYRVIPGLTFEMCQSGMVADEVQDELKTAVDWLISKGVNGITGDCGFMMWLQPMIRRMGCTKIPVFMSSLVQLPAITRAYADDEKIAIFTANGKTLDPMKDLISDECGIDTHDERYIIVGCEDVPGFEAVALGEKVDVPKVTPGIVEKAKNVLAEHPTIRAILLECTELPPYSDALRKATGIPVYDAITSCNMFMAGVQDNPRFGINDWQAEFDGVQDDYMFGKHLTLESRARAAKSVVARIDLREVVFVLPGRSPLIISRAAPHSWKLFFPSGRAVLAAFAQLSTLARRLKNWSAAPNPRNSKARHARCTFCLNLLPRSSGGHLRMRSSSSDLSSRSSARAARVPAGRGGTAALTASSLLPTRVR</sequence>
<evidence type="ECO:0000256" key="1">
    <source>
        <dbReference type="SAM" id="MobiDB-lite"/>
    </source>
</evidence>
<dbReference type="InterPro" id="IPR001920">
    <property type="entry name" value="Asp/Glu_race"/>
</dbReference>
<comment type="caution">
    <text evidence="2">The sequence shown here is derived from an EMBL/GenBank/DDBJ whole genome shotgun (WGS) entry which is preliminary data.</text>
</comment>
<evidence type="ECO:0000313" key="3">
    <source>
        <dbReference type="Proteomes" id="UP001189429"/>
    </source>
</evidence>
<dbReference type="EMBL" id="CAUYUJ010015803">
    <property type="protein sequence ID" value="CAK0858240.1"/>
    <property type="molecule type" value="Genomic_DNA"/>
</dbReference>
<reference evidence="2" key="1">
    <citation type="submission" date="2023-10" db="EMBL/GenBank/DDBJ databases">
        <authorList>
            <person name="Chen Y."/>
            <person name="Shah S."/>
            <person name="Dougan E. K."/>
            <person name="Thang M."/>
            <person name="Chan C."/>
        </authorList>
    </citation>
    <scope>NUCLEOTIDE SEQUENCE [LARGE SCALE GENOMIC DNA]</scope>
</reference>